<dbReference type="Proteomes" id="UP000034371">
    <property type="component" value="Unassembled WGS sequence"/>
</dbReference>
<feature type="domain" description="Carbohydrate kinase PfkB" evidence="4">
    <location>
        <begin position="4"/>
        <end position="307"/>
    </location>
</feature>
<dbReference type="SUPFAM" id="SSF53613">
    <property type="entry name" value="Ribokinase-like"/>
    <property type="match status" value="1"/>
</dbReference>
<evidence type="ECO:0000313" key="5">
    <source>
        <dbReference type="EMBL" id="KKS19745.1"/>
    </source>
</evidence>
<keyword evidence="2" id="KW-0808">Transferase</keyword>
<dbReference type="Pfam" id="PF00294">
    <property type="entry name" value="PfkB"/>
    <property type="match status" value="1"/>
</dbReference>
<evidence type="ECO:0000259" key="4">
    <source>
        <dbReference type="Pfam" id="PF00294"/>
    </source>
</evidence>
<protein>
    <submittedName>
        <fullName evidence="5">Carbohydrate kinase</fullName>
    </submittedName>
</protein>
<dbReference type="GO" id="GO:0006796">
    <property type="term" value="P:phosphate-containing compound metabolic process"/>
    <property type="evidence" value="ECO:0007669"/>
    <property type="project" value="UniProtKB-ARBA"/>
</dbReference>
<evidence type="ECO:0000256" key="3">
    <source>
        <dbReference type="ARBA" id="ARBA00022777"/>
    </source>
</evidence>
<gene>
    <name evidence="5" type="ORF">UU78_C0075G0004</name>
</gene>
<reference evidence="5 6" key="1">
    <citation type="journal article" date="2015" name="Nature">
        <title>rRNA introns, odd ribosomes, and small enigmatic genomes across a large radiation of phyla.</title>
        <authorList>
            <person name="Brown C.T."/>
            <person name="Hug L.A."/>
            <person name="Thomas B.C."/>
            <person name="Sharon I."/>
            <person name="Castelle C.J."/>
            <person name="Singh A."/>
            <person name="Wilkins M.J."/>
            <person name="Williams K.H."/>
            <person name="Banfield J.F."/>
        </authorList>
    </citation>
    <scope>NUCLEOTIDE SEQUENCE [LARGE SCALE GENOMIC DNA]</scope>
</reference>
<dbReference type="PANTHER" id="PTHR10584:SF166">
    <property type="entry name" value="RIBOKINASE"/>
    <property type="match status" value="1"/>
</dbReference>
<evidence type="ECO:0000256" key="2">
    <source>
        <dbReference type="ARBA" id="ARBA00022679"/>
    </source>
</evidence>
<accession>A0A0G0X443</accession>
<dbReference type="PANTHER" id="PTHR10584">
    <property type="entry name" value="SUGAR KINASE"/>
    <property type="match status" value="1"/>
</dbReference>
<keyword evidence="3 5" id="KW-0418">Kinase</keyword>
<dbReference type="PRINTS" id="PR00990">
    <property type="entry name" value="RIBOKINASE"/>
</dbReference>
<dbReference type="CDD" id="cd01166">
    <property type="entry name" value="KdgK"/>
    <property type="match status" value="1"/>
</dbReference>
<comment type="similarity">
    <text evidence="1">Belongs to the carbohydrate kinase PfkB family.</text>
</comment>
<dbReference type="InterPro" id="IPR029056">
    <property type="entry name" value="Ribokinase-like"/>
</dbReference>
<sequence length="327" mass="35886">MFDIITFGSATQDIYLKSEKFLPVFGKEFTTGKGICLPLGSKIEVEDIFFTSGGGGTNTAATFANQGFKVAYCGMVGDDNFGKLITDELKKYGIDTSLIKKTEKMPTNIAVLLMQPGNDRTLLVYRGASDLLGKKDIPWAKIKNTKWMYLAPFAGKLTDITEELIDFAQKNKIKVAFNPGYNQLTMPKAVLPKILKKIDVLILNREEASLLTKIPYQKETEIFKKIDELTPGIAIMTKGREGVVVSDGRYLYQAESLGMKLVDGTGAGDAFGSGFVSGLIQKNDLSYAIQLAMANSSFAITKLGAKEGILRKNQPWPKVKVSKANYL</sequence>
<dbReference type="InterPro" id="IPR011611">
    <property type="entry name" value="PfkB_dom"/>
</dbReference>
<evidence type="ECO:0000256" key="1">
    <source>
        <dbReference type="ARBA" id="ARBA00010688"/>
    </source>
</evidence>
<evidence type="ECO:0000313" key="6">
    <source>
        <dbReference type="Proteomes" id="UP000034371"/>
    </source>
</evidence>
<dbReference type="AlphaFoldDB" id="A0A0G0X443"/>
<proteinExistence type="inferred from homology"/>
<dbReference type="Gene3D" id="3.40.1190.20">
    <property type="match status" value="1"/>
</dbReference>
<comment type="caution">
    <text evidence="5">The sequence shown here is derived from an EMBL/GenBank/DDBJ whole genome shotgun (WGS) entry which is preliminary data.</text>
</comment>
<name>A0A0G0X443_9BACT</name>
<dbReference type="PROSITE" id="PS00583">
    <property type="entry name" value="PFKB_KINASES_1"/>
    <property type="match status" value="1"/>
</dbReference>
<dbReference type="EMBL" id="LCBY01000075">
    <property type="protein sequence ID" value="KKS19745.1"/>
    <property type="molecule type" value="Genomic_DNA"/>
</dbReference>
<dbReference type="InterPro" id="IPR002173">
    <property type="entry name" value="Carboh/pur_kinase_PfkB_CS"/>
</dbReference>
<dbReference type="InterPro" id="IPR002139">
    <property type="entry name" value="Ribo/fructo_kinase"/>
</dbReference>
<dbReference type="GO" id="GO:0016301">
    <property type="term" value="F:kinase activity"/>
    <property type="evidence" value="ECO:0007669"/>
    <property type="project" value="UniProtKB-KW"/>
</dbReference>
<organism evidence="5 6">
    <name type="scientific">Candidatus Roizmanbacteria bacterium GW2011_GWC2_41_7</name>
    <dbReference type="NCBI Taxonomy" id="1618487"/>
    <lineage>
        <taxon>Bacteria</taxon>
        <taxon>Candidatus Roizmaniibacteriota</taxon>
    </lineage>
</organism>